<reference evidence="1 2" key="1">
    <citation type="submission" date="2018-05" db="EMBL/GenBank/DDBJ databases">
        <title>complete genome sequence of Aquabacterium olei NBRC 110486.</title>
        <authorList>
            <person name="Tang B."/>
            <person name="Chang J."/>
            <person name="Zhang L."/>
            <person name="Yang H."/>
        </authorList>
    </citation>
    <scope>NUCLEOTIDE SEQUENCE [LARGE SCALE GENOMIC DNA]</scope>
    <source>
        <strain evidence="1 2">NBRC 110486</strain>
    </source>
</reference>
<name>A0A2U8FVK9_9BURK</name>
<gene>
    <name evidence="1" type="ORF">DEH84_02635</name>
</gene>
<dbReference type="EMBL" id="CP029210">
    <property type="protein sequence ID" value="AWI55050.1"/>
    <property type="molecule type" value="Genomic_DNA"/>
</dbReference>
<evidence type="ECO:0000313" key="2">
    <source>
        <dbReference type="Proteomes" id="UP000244892"/>
    </source>
</evidence>
<protein>
    <submittedName>
        <fullName evidence="1">DUF2242 domain-containing protein</fullName>
    </submittedName>
</protein>
<dbReference type="OrthoDB" id="8588389at2"/>
<accession>A0A2U8FVK9</accession>
<dbReference type="Pfam" id="PF10001">
    <property type="entry name" value="DUF2242"/>
    <property type="match status" value="1"/>
</dbReference>
<dbReference type="InterPro" id="IPR018718">
    <property type="entry name" value="DUF2242"/>
</dbReference>
<proteinExistence type="predicted"/>
<dbReference type="AlphaFoldDB" id="A0A2U8FVK9"/>
<organism evidence="1 2">
    <name type="scientific">Aquabacterium olei</name>
    <dbReference type="NCBI Taxonomy" id="1296669"/>
    <lineage>
        <taxon>Bacteria</taxon>
        <taxon>Pseudomonadati</taxon>
        <taxon>Pseudomonadota</taxon>
        <taxon>Betaproteobacteria</taxon>
        <taxon>Burkholderiales</taxon>
        <taxon>Aquabacterium</taxon>
    </lineage>
</organism>
<evidence type="ECO:0000313" key="1">
    <source>
        <dbReference type="EMBL" id="AWI55050.1"/>
    </source>
</evidence>
<sequence length="182" mass="19041">MLAALLLGAVALSGCSALQRNKPYPPQERFASGETFSRLFDAPPAAVCRSARLALLSQGYLVTVNDAALVEGKKNFQPDVGSHIEMVIRVVCVPDGDGAISMAFAAAVQETYTVRRVSNSASVGVGSVGSLSVPFGETSEGLTRVGSQTIQLGEFYDRLFTLIKSYLAMDSVPAAAAPTPTP</sequence>
<keyword evidence="2" id="KW-1185">Reference proteome</keyword>
<dbReference type="KEGG" id="aon:DEH84_02635"/>
<dbReference type="Proteomes" id="UP000244892">
    <property type="component" value="Chromosome"/>
</dbReference>